<evidence type="ECO:0000256" key="1">
    <source>
        <dbReference type="SAM" id="MobiDB-lite"/>
    </source>
</evidence>
<dbReference type="EMBL" id="KN831828">
    <property type="protein sequence ID" value="KIM35173.1"/>
    <property type="molecule type" value="Genomic_DNA"/>
</dbReference>
<name>A0A0C2XB35_HEBCY</name>
<dbReference type="AlphaFoldDB" id="A0A0C2XB35"/>
<proteinExistence type="predicted"/>
<sequence length="104" mass="11382">MSISTSNFHSSTLMDPGNAKESLQQESEIHPAGLTTFTHLRIDKFGLFNEKHFTGIFRRSRTFPAARSSSLFCGGRGHPACSAEILGPNSRFQALSYASAEPFS</sequence>
<gene>
    <name evidence="2" type="ORF">M413DRAFT_368810</name>
</gene>
<accession>A0A0C2XB35</accession>
<dbReference type="Proteomes" id="UP000053424">
    <property type="component" value="Unassembled WGS sequence"/>
</dbReference>
<evidence type="ECO:0000313" key="3">
    <source>
        <dbReference type="Proteomes" id="UP000053424"/>
    </source>
</evidence>
<organism evidence="2 3">
    <name type="scientific">Hebeloma cylindrosporum</name>
    <dbReference type="NCBI Taxonomy" id="76867"/>
    <lineage>
        <taxon>Eukaryota</taxon>
        <taxon>Fungi</taxon>
        <taxon>Dikarya</taxon>
        <taxon>Basidiomycota</taxon>
        <taxon>Agaricomycotina</taxon>
        <taxon>Agaricomycetes</taxon>
        <taxon>Agaricomycetidae</taxon>
        <taxon>Agaricales</taxon>
        <taxon>Agaricineae</taxon>
        <taxon>Hymenogastraceae</taxon>
        <taxon>Hebeloma</taxon>
    </lineage>
</organism>
<feature type="compositionally biased region" description="Polar residues" evidence="1">
    <location>
        <begin position="1"/>
        <end position="13"/>
    </location>
</feature>
<feature type="region of interest" description="Disordered" evidence="1">
    <location>
        <begin position="1"/>
        <end position="28"/>
    </location>
</feature>
<dbReference type="HOGENOM" id="CLU_2250482_0_0_1"/>
<keyword evidence="3" id="KW-1185">Reference proteome</keyword>
<reference evidence="2 3" key="1">
    <citation type="submission" date="2014-04" db="EMBL/GenBank/DDBJ databases">
        <authorList>
            <consortium name="DOE Joint Genome Institute"/>
            <person name="Kuo A."/>
            <person name="Gay G."/>
            <person name="Dore J."/>
            <person name="Kohler A."/>
            <person name="Nagy L.G."/>
            <person name="Floudas D."/>
            <person name="Copeland A."/>
            <person name="Barry K.W."/>
            <person name="Cichocki N."/>
            <person name="Veneault-Fourrey C."/>
            <person name="LaButti K."/>
            <person name="Lindquist E.A."/>
            <person name="Lipzen A."/>
            <person name="Lundell T."/>
            <person name="Morin E."/>
            <person name="Murat C."/>
            <person name="Sun H."/>
            <person name="Tunlid A."/>
            <person name="Henrissat B."/>
            <person name="Grigoriev I.V."/>
            <person name="Hibbett D.S."/>
            <person name="Martin F."/>
            <person name="Nordberg H.P."/>
            <person name="Cantor M.N."/>
            <person name="Hua S.X."/>
        </authorList>
    </citation>
    <scope>NUCLEOTIDE SEQUENCE [LARGE SCALE GENOMIC DNA]</scope>
    <source>
        <strain evidence="3">h7</strain>
    </source>
</reference>
<reference evidence="3" key="2">
    <citation type="submission" date="2015-01" db="EMBL/GenBank/DDBJ databases">
        <title>Evolutionary Origins and Diversification of the Mycorrhizal Mutualists.</title>
        <authorList>
            <consortium name="DOE Joint Genome Institute"/>
            <consortium name="Mycorrhizal Genomics Consortium"/>
            <person name="Kohler A."/>
            <person name="Kuo A."/>
            <person name="Nagy L.G."/>
            <person name="Floudas D."/>
            <person name="Copeland A."/>
            <person name="Barry K.W."/>
            <person name="Cichocki N."/>
            <person name="Veneault-Fourrey C."/>
            <person name="LaButti K."/>
            <person name="Lindquist E.A."/>
            <person name="Lipzen A."/>
            <person name="Lundell T."/>
            <person name="Morin E."/>
            <person name="Murat C."/>
            <person name="Riley R."/>
            <person name="Ohm R."/>
            <person name="Sun H."/>
            <person name="Tunlid A."/>
            <person name="Henrissat B."/>
            <person name="Grigoriev I.V."/>
            <person name="Hibbett D.S."/>
            <person name="Martin F."/>
        </authorList>
    </citation>
    <scope>NUCLEOTIDE SEQUENCE [LARGE SCALE GENOMIC DNA]</scope>
    <source>
        <strain evidence="3">h7</strain>
    </source>
</reference>
<evidence type="ECO:0000313" key="2">
    <source>
        <dbReference type="EMBL" id="KIM35173.1"/>
    </source>
</evidence>
<protein>
    <submittedName>
        <fullName evidence="2">Uncharacterized protein</fullName>
    </submittedName>
</protein>